<accession>A0A4R7ZBI0</accession>
<gene>
    <name evidence="8" type="primary">cmk</name>
    <name evidence="10" type="ORF">EDD63_13022</name>
</gene>
<dbReference type="Proteomes" id="UP000294743">
    <property type="component" value="Unassembled WGS sequence"/>
</dbReference>
<organism evidence="10 11">
    <name type="scientific">Breznakia blatticola</name>
    <dbReference type="NCBI Taxonomy" id="1754012"/>
    <lineage>
        <taxon>Bacteria</taxon>
        <taxon>Bacillati</taxon>
        <taxon>Bacillota</taxon>
        <taxon>Erysipelotrichia</taxon>
        <taxon>Erysipelotrichales</taxon>
        <taxon>Erysipelotrichaceae</taxon>
        <taxon>Breznakia</taxon>
    </lineage>
</organism>
<proteinExistence type="inferred from homology"/>
<keyword evidence="2 8" id="KW-0808">Transferase</keyword>
<dbReference type="GO" id="GO:0015949">
    <property type="term" value="P:nucleobase-containing small molecule interconversion"/>
    <property type="evidence" value="ECO:0007669"/>
    <property type="project" value="TreeGrafter"/>
</dbReference>
<dbReference type="OrthoDB" id="9807434at2"/>
<dbReference type="Pfam" id="PF02224">
    <property type="entry name" value="Cytidylate_kin"/>
    <property type="match status" value="1"/>
</dbReference>
<dbReference type="PANTHER" id="PTHR21299">
    <property type="entry name" value="CYTIDYLATE KINASE/PANTOATE-BETA-ALANINE LIGASE"/>
    <property type="match status" value="1"/>
</dbReference>
<comment type="caution">
    <text evidence="10">The sequence shown here is derived from an EMBL/GenBank/DDBJ whole genome shotgun (WGS) entry which is preliminary data.</text>
</comment>
<evidence type="ECO:0000256" key="8">
    <source>
        <dbReference type="HAMAP-Rule" id="MF_00238"/>
    </source>
</evidence>
<dbReference type="GO" id="GO:0005524">
    <property type="term" value="F:ATP binding"/>
    <property type="evidence" value="ECO:0007669"/>
    <property type="project" value="UniProtKB-UniRule"/>
</dbReference>
<sequence>MINIAIDGPSAAGKSTIAKLLAKQLGYVHIDTGAMYRCCAYQSLKNNIELNDLIALDEMLQHMEISFDKAGNVFINGEDVSKNIRTNEISMRTSSIAKILLVREKMVAKQREMAKAKGFILDGRDIGTVVLPDAEVKIFMVASVEARAKRRFEEYKMQGVDVDYDQIAKDIEQRDYQDMNRETSPLKKADDAIEIDTSLLNIEQVVNKVLSIIQKKEKQND</sequence>
<dbReference type="NCBIfam" id="TIGR00017">
    <property type="entry name" value="cmk"/>
    <property type="match status" value="1"/>
</dbReference>
<dbReference type="CDD" id="cd02020">
    <property type="entry name" value="CMPK"/>
    <property type="match status" value="1"/>
</dbReference>
<evidence type="ECO:0000256" key="7">
    <source>
        <dbReference type="ARBA" id="ARBA00048478"/>
    </source>
</evidence>
<reference evidence="10 11" key="1">
    <citation type="submission" date="2019-03" db="EMBL/GenBank/DDBJ databases">
        <title>Genomic Encyclopedia of Type Strains, Phase IV (KMG-IV): sequencing the most valuable type-strain genomes for metagenomic binning, comparative biology and taxonomic classification.</title>
        <authorList>
            <person name="Goeker M."/>
        </authorList>
    </citation>
    <scope>NUCLEOTIDE SEQUENCE [LARGE SCALE GENOMIC DNA]</scope>
    <source>
        <strain evidence="10 11">DSM 28867</strain>
    </source>
</reference>
<evidence type="ECO:0000256" key="5">
    <source>
        <dbReference type="ARBA" id="ARBA00022840"/>
    </source>
</evidence>
<keyword evidence="11" id="KW-1185">Reference proteome</keyword>
<dbReference type="InterPro" id="IPR003136">
    <property type="entry name" value="Cytidylate_kin"/>
</dbReference>
<keyword evidence="3 8" id="KW-0547">Nucleotide-binding</keyword>
<dbReference type="InterPro" id="IPR011994">
    <property type="entry name" value="Cytidylate_kinase_dom"/>
</dbReference>
<protein>
    <recommendedName>
        <fullName evidence="8">Cytidylate kinase</fullName>
        <shortName evidence="8">CK</shortName>
        <ecNumber evidence="8">2.7.4.25</ecNumber>
    </recommendedName>
    <alternativeName>
        <fullName evidence="8">Cytidine monophosphate kinase</fullName>
        <shortName evidence="8">CMP kinase</shortName>
    </alternativeName>
</protein>
<comment type="catalytic activity">
    <reaction evidence="6 8">
        <text>dCMP + ATP = dCDP + ADP</text>
        <dbReference type="Rhea" id="RHEA:25094"/>
        <dbReference type="ChEBI" id="CHEBI:30616"/>
        <dbReference type="ChEBI" id="CHEBI:57566"/>
        <dbReference type="ChEBI" id="CHEBI:58593"/>
        <dbReference type="ChEBI" id="CHEBI:456216"/>
        <dbReference type="EC" id="2.7.4.25"/>
    </reaction>
</comment>
<keyword evidence="5 8" id="KW-0067">ATP-binding</keyword>
<evidence type="ECO:0000256" key="4">
    <source>
        <dbReference type="ARBA" id="ARBA00022777"/>
    </source>
</evidence>
<keyword evidence="4 8" id="KW-0418">Kinase</keyword>
<evidence type="ECO:0000313" key="11">
    <source>
        <dbReference type="Proteomes" id="UP000294743"/>
    </source>
</evidence>
<evidence type="ECO:0000256" key="2">
    <source>
        <dbReference type="ARBA" id="ARBA00022679"/>
    </source>
</evidence>
<evidence type="ECO:0000256" key="6">
    <source>
        <dbReference type="ARBA" id="ARBA00047615"/>
    </source>
</evidence>
<comment type="subcellular location">
    <subcellularLocation>
        <location evidence="8">Cytoplasm</location>
    </subcellularLocation>
</comment>
<evidence type="ECO:0000313" key="10">
    <source>
        <dbReference type="EMBL" id="TDW14829.1"/>
    </source>
</evidence>
<keyword evidence="8" id="KW-0963">Cytoplasm</keyword>
<dbReference type="AlphaFoldDB" id="A0A4R7ZBI0"/>
<dbReference type="GO" id="GO:0036431">
    <property type="term" value="F:dCMP kinase activity"/>
    <property type="evidence" value="ECO:0007669"/>
    <property type="project" value="InterPro"/>
</dbReference>
<dbReference type="GO" id="GO:0006220">
    <property type="term" value="P:pyrimidine nucleotide metabolic process"/>
    <property type="evidence" value="ECO:0007669"/>
    <property type="project" value="UniProtKB-UniRule"/>
</dbReference>
<dbReference type="EMBL" id="SODD01000030">
    <property type="protein sequence ID" value="TDW14829.1"/>
    <property type="molecule type" value="Genomic_DNA"/>
</dbReference>
<dbReference type="SUPFAM" id="SSF52540">
    <property type="entry name" value="P-loop containing nucleoside triphosphate hydrolases"/>
    <property type="match status" value="1"/>
</dbReference>
<dbReference type="GO" id="GO:0036430">
    <property type="term" value="F:CMP kinase activity"/>
    <property type="evidence" value="ECO:0007669"/>
    <property type="project" value="RHEA"/>
</dbReference>
<feature type="binding site" evidence="8">
    <location>
        <begin position="8"/>
        <end position="16"/>
    </location>
    <ligand>
        <name>ATP</name>
        <dbReference type="ChEBI" id="CHEBI:30616"/>
    </ligand>
</feature>
<dbReference type="PANTHER" id="PTHR21299:SF2">
    <property type="entry name" value="CYTIDYLATE KINASE"/>
    <property type="match status" value="1"/>
</dbReference>
<name>A0A4R7ZBI0_9FIRM</name>
<evidence type="ECO:0000259" key="9">
    <source>
        <dbReference type="Pfam" id="PF02224"/>
    </source>
</evidence>
<dbReference type="RefSeq" id="WP_134170317.1">
    <property type="nucleotide sequence ID" value="NZ_SODD01000030.1"/>
</dbReference>
<dbReference type="HAMAP" id="MF_00238">
    <property type="entry name" value="Cytidyl_kinase_type1"/>
    <property type="match status" value="1"/>
</dbReference>
<evidence type="ECO:0000256" key="1">
    <source>
        <dbReference type="ARBA" id="ARBA00009427"/>
    </source>
</evidence>
<dbReference type="GO" id="GO:0005829">
    <property type="term" value="C:cytosol"/>
    <property type="evidence" value="ECO:0007669"/>
    <property type="project" value="TreeGrafter"/>
</dbReference>
<comment type="similarity">
    <text evidence="1 8">Belongs to the cytidylate kinase family. Type 1 subfamily.</text>
</comment>
<dbReference type="Gene3D" id="3.40.50.300">
    <property type="entry name" value="P-loop containing nucleotide triphosphate hydrolases"/>
    <property type="match status" value="1"/>
</dbReference>
<comment type="catalytic activity">
    <reaction evidence="7 8">
        <text>CMP + ATP = CDP + ADP</text>
        <dbReference type="Rhea" id="RHEA:11600"/>
        <dbReference type="ChEBI" id="CHEBI:30616"/>
        <dbReference type="ChEBI" id="CHEBI:58069"/>
        <dbReference type="ChEBI" id="CHEBI:60377"/>
        <dbReference type="ChEBI" id="CHEBI:456216"/>
        <dbReference type="EC" id="2.7.4.25"/>
    </reaction>
</comment>
<dbReference type="InterPro" id="IPR027417">
    <property type="entry name" value="P-loop_NTPase"/>
</dbReference>
<dbReference type="EC" id="2.7.4.25" evidence="8"/>
<feature type="domain" description="Cytidylate kinase" evidence="9">
    <location>
        <begin position="4"/>
        <end position="214"/>
    </location>
</feature>
<evidence type="ECO:0000256" key="3">
    <source>
        <dbReference type="ARBA" id="ARBA00022741"/>
    </source>
</evidence>